<dbReference type="OrthoDB" id="68427at2"/>
<dbReference type="Pfam" id="PF21866">
    <property type="entry name" value="DUF6915"/>
    <property type="match status" value="1"/>
</dbReference>
<sequence>MAAPHIHAISSVKKYGGKMEDYIPIHAKMDCSKAYFPDNRHRVLTHNMFWVKEVMIPIFGEVITNSDGKLVSVKDICEQHILEDFRHKFIPTPQDYIENMEFLEWMQNGRTIPNSAKLLYKSNSSITYKNSIEN</sequence>
<keyword evidence="3" id="KW-1185">Reference proteome</keyword>
<dbReference type="KEGG" id="chh:A0O34_15065"/>
<dbReference type="RefSeq" id="WP_066756164.1">
    <property type="nucleotide sequence ID" value="NZ_CP015199.1"/>
</dbReference>
<name>A0A172XXR0_9FLAO</name>
<feature type="domain" description="DUF6915" evidence="1">
    <location>
        <begin position="3"/>
        <end position="106"/>
    </location>
</feature>
<evidence type="ECO:0000313" key="3">
    <source>
        <dbReference type="Proteomes" id="UP000077824"/>
    </source>
</evidence>
<evidence type="ECO:0000259" key="1">
    <source>
        <dbReference type="Pfam" id="PF21866"/>
    </source>
</evidence>
<dbReference type="AlphaFoldDB" id="A0A172XXR0"/>
<dbReference type="InterPro" id="IPR054061">
    <property type="entry name" value="DUF6915"/>
</dbReference>
<accession>A0A172XXR0</accession>
<evidence type="ECO:0000313" key="2">
    <source>
        <dbReference type="EMBL" id="ANF51744.1"/>
    </source>
</evidence>
<protein>
    <recommendedName>
        <fullName evidence="1">DUF6915 domain-containing protein</fullName>
    </recommendedName>
</protein>
<dbReference type="EMBL" id="CP015199">
    <property type="protein sequence ID" value="ANF51744.1"/>
    <property type="molecule type" value="Genomic_DNA"/>
</dbReference>
<organism evidence="2 3">
    <name type="scientific">Chryseobacterium glaciei</name>
    <dbReference type="NCBI Taxonomy" id="1685010"/>
    <lineage>
        <taxon>Bacteria</taxon>
        <taxon>Pseudomonadati</taxon>
        <taxon>Bacteroidota</taxon>
        <taxon>Flavobacteriia</taxon>
        <taxon>Flavobacteriales</taxon>
        <taxon>Weeksellaceae</taxon>
        <taxon>Chryseobacterium group</taxon>
        <taxon>Chryseobacterium</taxon>
    </lineage>
</organism>
<dbReference type="Proteomes" id="UP000077824">
    <property type="component" value="Chromosome"/>
</dbReference>
<proteinExistence type="predicted"/>
<reference evidence="2 3" key="1">
    <citation type="submission" date="2016-04" db="EMBL/GenBank/DDBJ databases">
        <title>Complete Genome Sequence of Chryseobacterium sp. IHBB 10212.</title>
        <authorList>
            <person name="Pal M."/>
            <person name="Swarnkar M.K."/>
            <person name="Kaushal K."/>
            <person name="Chhibber S."/>
            <person name="Singh A.K."/>
            <person name="Gulati A."/>
        </authorList>
    </citation>
    <scope>NUCLEOTIDE SEQUENCE [LARGE SCALE GENOMIC DNA]</scope>
    <source>
        <strain evidence="2 3">IHBB 10212</strain>
    </source>
</reference>
<gene>
    <name evidence="2" type="ORF">A0O34_15065</name>
</gene>
<dbReference type="STRING" id="1685010.A0O34_15065"/>